<evidence type="ECO:0000256" key="1">
    <source>
        <dbReference type="ARBA" id="ARBA00010518"/>
    </source>
</evidence>
<dbReference type="InterPro" id="IPR020827">
    <property type="entry name" value="Asparaginase/glutaminase_AS1"/>
</dbReference>
<comment type="caution">
    <text evidence="6">The sequence shown here is derived from an EMBL/GenBank/DDBJ whole genome shotgun (WGS) entry which is preliminary data.</text>
</comment>
<feature type="active site" evidence="3">
    <location>
        <position position="94"/>
    </location>
</feature>
<dbReference type="PIRSF" id="PIRSF001220">
    <property type="entry name" value="L-ASNase_gatD"/>
    <property type="match status" value="1"/>
</dbReference>
<dbReference type="SFLD" id="SFLDS00057">
    <property type="entry name" value="Glutaminase/Asparaginase"/>
    <property type="match status" value="1"/>
</dbReference>
<dbReference type="Proteomes" id="UP001368500">
    <property type="component" value="Unassembled WGS sequence"/>
</dbReference>
<name>A0ABU9BJ68_9BURK</name>
<dbReference type="InterPro" id="IPR041725">
    <property type="entry name" value="L-asparaginase_I"/>
</dbReference>
<dbReference type="InterPro" id="IPR027474">
    <property type="entry name" value="L-asparaginase_N"/>
</dbReference>
<dbReference type="PIRSF" id="PIRSF500176">
    <property type="entry name" value="L_ASNase"/>
    <property type="match status" value="1"/>
</dbReference>
<keyword evidence="7" id="KW-1185">Reference proteome</keyword>
<dbReference type="PRINTS" id="PR00139">
    <property type="entry name" value="ASNGLNASE"/>
</dbReference>
<proteinExistence type="inferred from homology"/>
<evidence type="ECO:0000259" key="4">
    <source>
        <dbReference type="Pfam" id="PF00710"/>
    </source>
</evidence>
<reference evidence="6 7" key="1">
    <citation type="submission" date="2024-04" db="EMBL/GenBank/DDBJ databases">
        <title>Novel species of the genus Ideonella isolated from streams.</title>
        <authorList>
            <person name="Lu H."/>
        </authorList>
    </citation>
    <scope>NUCLEOTIDE SEQUENCE [LARGE SCALE GENOMIC DNA]</scope>
    <source>
        <strain evidence="6 7">BYS139W</strain>
    </source>
</reference>
<dbReference type="InterPro" id="IPR037152">
    <property type="entry name" value="L-asparaginase_N_sf"/>
</dbReference>
<dbReference type="SUPFAM" id="SSF53774">
    <property type="entry name" value="Glutaminase/Asparaginase"/>
    <property type="match status" value="1"/>
</dbReference>
<dbReference type="InterPro" id="IPR040919">
    <property type="entry name" value="Asparaginase_C"/>
</dbReference>
<dbReference type="InterPro" id="IPR027475">
    <property type="entry name" value="Asparaginase/glutaminase_AS2"/>
</dbReference>
<dbReference type="Gene3D" id="3.40.50.40">
    <property type="match status" value="1"/>
</dbReference>
<dbReference type="PANTHER" id="PTHR11707">
    <property type="entry name" value="L-ASPARAGINASE"/>
    <property type="match status" value="1"/>
</dbReference>
<dbReference type="CDD" id="cd08963">
    <property type="entry name" value="L-asparaginase_I"/>
    <property type="match status" value="1"/>
</dbReference>
<dbReference type="PANTHER" id="PTHR11707:SF28">
    <property type="entry name" value="60 KDA LYSOPHOSPHOLIPASE"/>
    <property type="match status" value="1"/>
</dbReference>
<feature type="domain" description="L-asparaginase N-terminal" evidence="4">
    <location>
        <begin position="7"/>
        <end position="194"/>
    </location>
</feature>
<feature type="active site" evidence="2">
    <location>
        <position position="16"/>
    </location>
</feature>
<sequence>MTAPPRRIRVLYTGGTIGMTEGPQGLAPMADFGARLQDWCATLDARSGLPAFEVRTLAPVIDSASLCPEHWPRLATALIEDWDAFDGFVVLHGTDTLAWSAAALAFLLRGADKPVILTGSQIPWQAARSDAPGHLDAALRLAADPRLAGVSLCFGRHLWPGVRAVKWSSQSLDAFAAPTGRPLADLGATLRVHAAPRPQPAAATPRRFSTAVAGTGAVAVLTVHPGLTAEAVRALLAPPGVRGLVLCSYGLGNIPEDPALHQALAEAMARGITVVNRSQCAHGGVAQGTYASSHALARLGVLSAGELTLEAACAKLQVLLAGAPADPVAVGRGWAQDWAGEWTMAPGAAGG</sequence>
<evidence type="ECO:0000256" key="3">
    <source>
        <dbReference type="PROSITE-ProRule" id="PRU10100"/>
    </source>
</evidence>
<dbReference type="Pfam" id="PF00710">
    <property type="entry name" value="Asparaginase"/>
    <property type="match status" value="1"/>
</dbReference>
<dbReference type="InterPro" id="IPR036152">
    <property type="entry name" value="Asp/glu_Ase-like_sf"/>
</dbReference>
<dbReference type="InterPro" id="IPR027473">
    <property type="entry name" value="L-asparaginase_C"/>
</dbReference>
<gene>
    <name evidence="6" type="ORF">AACH11_23810</name>
</gene>
<dbReference type="PROSITE" id="PS51732">
    <property type="entry name" value="ASN_GLN_ASE_3"/>
    <property type="match status" value="1"/>
</dbReference>
<organism evidence="6 7">
    <name type="scientific">Pseudaquabacterium rugosum</name>
    <dbReference type="NCBI Taxonomy" id="2984194"/>
    <lineage>
        <taxon>Bacteria</taxon>
        <taxon>Pseudomonadati</taxon>
        <taxon>Pseudomonadota</taxon>
        <taxon>Betaproteobacteria</taxon>
        <taxon>Burkholderiales</taxon>
        <taxon>Sphaerotilaceae</taxon>
        <taxon>Pseudaquabacterium</taxon>
    </lineage>
</organism>
<dbReference type="EMBL" id="JBBUTF010000036">
    <property type="protein sequence ID" value="MEK8028995.1"/>
    <property type="molecule type" value="Genomic_DNA"/>
</dbReference>
<evidence type="ECO:0000256" key="2">
    <source>
        <dbReference type="PROSITE-ProRule" id="PRU10099"/>
    </source>
</evidence>
<evidence type="ECO:0000313" key="7">
    <source>
        <dbReference type="Proteomes" id="UP001368500"/>
    </source>
</evidence>
<accession>A0ABU9BJ68</accession>
<protein>
    <submittedName>
        <fullName evidence="6">Asparaginase</fullName>
    </submittedName>
</protein>
<evidence type="ECO:0000259" key="5">
    <source>
        <dbReference type="Pfam" id="PF17763"/>
    </source>
</evidence>
<dbReference type="RefSeq" id="WP_341376783.1">
    <property type="nucleotide sequence ID" value="NZ_JBBUTF010000036.1"/>
</dbReference>
<evidence type="ECO:0000313" key="6">
    <source>
        <dbReference type="EMBL" id="MEK8028995.1"/>
    </source>
</evidence>
<comment type="similarity">
    <text evidence="1">Belongs to the asparaginase 1 family.</text>
</comment>
<dbReference type="PROSITE" id="PS00144">
    <property type="entry name" value="ASN_GLN_ASE_1"/>
    <property type="match status" value="1"/>
</dbReference>
<dbReference type="InterPro" id="IPR006034">
    <property type="entry name" value="Asparaginase/glutaminase-like"/>
</dbReference>
<dbReference type="SMART" id="SM00870">
    <property type="entry name" value="Asparaginase"/>
    <property type="match status" value="1"/>
</dbReference>
<dbReference type="PROSITE" id="PS00917">
    <property type="entry name" value="ASN_GLN_ASE_2"/>
    <property type="match status" value="1"/>
</dbReference>
<feature type="domain" description="Asparaginase/glutaminase C-terminal" evidence="5">
    <location>
        <begin position="218"/>
        <end position="321"/>
    </location>
</feature>
<dbReference type="Pfam" id="PF17763">
    <property type="entry name" value="Asparaginase_C"/>
    <property type="match status" value="1"/>
</dbReference>
<dbReference type="Gene3D" id="3.40.50.1170">
    <property type="entry name" value="L-asparaginase, N-terminal domain"/>
    <property type="match status" value="1"/>
</dbReference>